<dbReference type="Pfam" id="PF07714">
    <property type="entry name" value="PK_Tyr_Ser-Thr"/>
    <property type="match status" value="1"/>
</dbReference>
<gene>
    <name evidence="2" type="ORF">C2G38_2147475</name>
</gene>
<protein>
    <submittedName>
        <fullName evidence="2">Kinase-like domain-containing protein</fullName>
    </submittedName>
</protein>
<dbReference type="GO" id="GO:0004674">
    <property type="term" value="F:protein serine/threonine kinase activity"/>
    <property type="evidence" value="ECO:0007669"/>
    <property type="project" value="TreeGrafter"/>
</dbReference>
<keyword evidence="2" id="KW-0808">Transferase</keyword>
<dbReference type="InterPro" id="IPR000719">
    <property type="entry name" value="Prot_kinase_dom"/>
</dbReference>
<dbReference type="EMBL" id="QKWP01001628">
    <property type="protein sequence ID" value="RIB07626.1"/>
    <property type="molecule type" value="Genomic_DNA"/>
</dbReference>
<evidence type="ECO:0000313" key="2">
    <source>
        <dbReference type="EMBL" id="RIB07626.1"/>
    </source>
</evidence>
<dbReference type="InterPro" id="IPR001245">
    <property type="entry name" value="Ser-Thr/Tyr_kinase_cat_dom"/>
</dbReference>
<sequence>MKFEAVVILFLSLAPKTKKAFQLEYLPKDLILLAKLRTFNYTDVIDWIPFNRLSNIEKIGKGGFGSVYSAIWLDGIRKVEKINLGNIYIYKSAREPNSIVALKTLINSKENNTDFLKEFRSFMTCKLNYSKLAIYGITQNTETKEYMMVFQYANKGSLHKYLSKNFNELTWQTRLQILKDISDELDNIHRFAEYFHADFHSGNILQGQRTNENVRSYITDLGLSRKKCESVLGDIYGVMPYIAPDVLSGEQRFTQAADIYGFGIIMTEMSNGQRPFDGYKFDIKLAVQICKGLQPEFAPGTPKCYTELAEKCMNSGPQKRPSAMDIWETVDD</sequence>
<dbReference type="OrthoDB" id="4062651at2759"/>
<reference evidence="2 3" key="1">
    <citation type="submission" date="2018-06" db="EMBL/GenBank/DDBJ databases">
        <title>Comparative genomics reveals the genomic features of Rhizophagus irregularis, R. cerebriforme, R. diaphanum and Gigaspora rosea, and their symbiotic lifestyle signature.</title>
        <authorList>
            <person name="Morin E."/>
            <person name="San Clemente H."/>
            <person name="Chen E.C.H."/>
            <person name="De La Providencia I."/>
            <person name="Hainaut M."/>
            <person name="Kuo A."/>
            <person name="Kohler A."/>
            <person name="Murat C."/>
            <person name="Tang N."/>
            <person name="Roy S."/>
            <person name="Loubradou J."/>
            <person name="Henrissat B."/>
            <person name="Grigoriev I.V."/>
            <person name="Corradi N."/>
            <person name="Roux C."/>
            <person name="Martin F.M."/>
        </authorList>
    </citation>
    <scope>NUCLEOTIDE SEQUENCE [LARGE SCALE GENOMIC DNA]</scope>
    <source>
        <strain evidence="2 3">DAOM 194757</strain>
    </source>
</reference>
<dbReference type="InterPro" id="IPR011009">
    <property type="entry name" value="Kinase-like_dom_sf"/>
</dbReference>
<keyword evidence="2" id="KW-0418">Kinase</keyword>
<keyword evidence="3" id="KW-1185">Reference proteome</keyword>
<dbReference type="Gene3D" id="1.10.510.10">
    <property type="entry name" value="Transferase(Phosphotransferase) domain 1"/>
    <property type="match status" value="1"/>
</dbReference>
<dbReference type="PROSITE" id="PS50011">
    <property type="entry name" value="PROTEIN_KINASE_DOM"/>
    <property type="match status" value="1"/>
</dbReference>
<dbReference type="AlphaFoldDB" id="A0A397UKG1"/>
<comment type="caution">
    <text evidence="2">The sequence shown here is derived from an EMBL/GenBank/DDBJ whole genome shotgun (WGS) entry which is preliminary data.</text>
</comment>
<dbReference type="Proteomes" id="UP000266673">
    <property type="component" value="Unassembled WGS sequence"/>
</dbReference>
<dbReference type="PANTHER" id="PTHR44329">
    <property type="entry name" value="SERINE/THREONINE-PROTEIN KINASE TNNI3K-RELATED"/>
    <property type="match status" value="1"/>
</dbReference>
<organism evidence="2 3">
    <name type="scientific">Gigaspora rosea</name>
    <dbReference type="NCBI Taxonomy" id="44941"/>
    <lineage>
        <taxon>Eukaryota</taxon>
        <taxon>Fungi</taxon>
        <taxon>Fungi incertae sedis</taxon>
        <taxon>Mucoromycota</taxon>
        <taxon>Glomeromycotina</taxon>
        <taxon>Glomeromycetes</taxon>
        <taxon>Diversisporales</taxon>
        <taxon>Gigasporaceae</taxon>
        <taxon>Gigaspora</taxon>
    </lineage>
</organism>
<evidence type="ECO:0000259" key="1">
    <source>
        <dbReference type="PROSITE" id="PS50011"/>
    </source>
</evidence>
<dbReference type="InterPro" id="IPR051681">
    <property type="entry name" value="Ser/Thr_Kinases-Pseudokinases"/>
</dbReference>
<name>A0A397UKG1_9GLOM</name>
<dbReference type="STRING" id="44941.A0A397UKG1"/>
<dbReference type="GO" id="GO:0005524">
    <property type="term" value="F:ATP binding"/>
    <property type="evidence" value="ECO:0007669"/>
    <property type="project" value="InterPro"/>
</dbReference>
<accession>A0A397UKG1</accession>
<dbReference type="SUPFAM" id="SSF56112">
    <property type="entry name" value="Protein kinase-like (PK-like)"/>
    <property type="match status" value="1"/>
</dbReference>
<evidence type="ECO:0000313" key="3">
    <source>
        <dbReference type="Proteomes" id="UP000266673"/>
    </source>
</evidence>
<feature type="domain" description="Protein kinase" evidence="1">
    <location>
        <begin position="53"/>
        <end position="332"/>
    </location>
</feature>
<proteinExistence type="predicted"/>